<organism evidence="1 2">
    <name type="scientific">Volvox reticuliferus</name>
    <dbReference type="NCBI Taxonomy" id="1737510"/>
    <lineage>
        <taxon>Eukaryota</taxon>
        <taxon>Viridiplantae</taxon>
        <taxon>Chlorophyta</taxon>
        <taxon>core chlorophytes</taxon>
        <taxon>Chlorophyceae</taxon>
        <taxon>CS clade</taxon>
        <taxon>Chlamydomonadales</taxon>
        <taxon>Volvocaceae</taxon>
        <taxon>Volvox</taxon>
    </lineage>
</organism>
<dbReference type="EMBL" id="BNCQ01000011">
    <property type="protein sequence ID" value="GIM02390.1"/>
    <property type="molecule type" value="Genomic_DNA"/>
</dbReference>
<reference evidence="1" key="1">
    <citation type="journal article" date="2021" name="Proc. Natl. Acad. Sci. U.S.A.">
        <title>Three genomes in the algal genus Volvox reveal the fate of a haploid sex-determining region after a transition to homothallism.</title>
        <authorList>
            <person name="Yamamoto K."/>
            <person name="Hamaji T."/>
            <person name="Kawai-Toyooka H."/>
            <person name="Matsuzaki R."/>
            <person name="Takahashi F."/>
            <person name="Nishimura Y."/>
            <person name="Kawachi M."/>
            <person name="Noguchi H."/>
            <person name="Minakuchi Y."/>
            <person name="Umen J.G."/>
            <person name="Toyoda A."/>
            <person name="Nozaki H."/>
        </authorList>
    </citation>
    <scope>NUCLEOTIDE SEQUENCE</scope>
    <source>
        <strain evidence="1">NIES-3785</strain>
    </source>
</reference>
<proteinExistence type="predicted"/>
<accession>A0A8J4G8Z4</accession>
<protein>
    <submittedName>
        <fullName evidence="1">Uncharacterized protein</fullName>
    </submittedName>
</protein>
<evidence type="ECO:0000313" key="1">
    <source>
        <dbReference type="EMBL" id="GIM02390.1"/>
    </source>
</evidence>
<dbReference type="AlphaFoldDB" id="A0A8J4G8Z4"/>
<sequence>EAFTCTPASLLNLKSTNIMAQRPLLPAHRGSIPVPEVRAINDQSDTTKMLAFNVAAGDLSNDQTADAIIESTELQLLLKGSSLKERRYAFAEYIWAIKVLRQTSFS</sequence>
<name>A0A8J4G8Z4_9CHLO</name>
<comment type="caution">
    <text evidence="1">The sequence shown here is derived from an EMBL/GenBank/DDBJ whole genome shotgun (WGS) entry which is preliminary data.</text>
</comment>
<dbReference type="Proteomes" id="UP000722791">
    <property type="component" value="Unassembled WGS sequence"/>
</dbReference>
<gene>
    <name evidence="1" type="ORF">Vretimale_7265</name>
</gene>
<feature type="non-terminal residue" evidence="1">
    <location>
        <position position="1"/>
    </location>
</feature>
<evidence type="ECO:0000313" key="2">
    <source>
        <dbReference type="Proteomes" id="UP000722791"/>
    </source>
</evidence>